<accession>A0ABS6EEX3</accession>
<proteinExistence type="predicted"/>
<organism evidence="2 3">
    <name type="scientific">Clostridium mobile</name>
    <dbReference type="NCBI Taxonomy" id="2841512"/>
    <lineage>
        <taxon>Bacteria</taxon>
        <taxon>Bacillati</taxon>
        <taxon>Bacillota</taxon>
        <taxon>Clostridia</taxon>
        <taxon>Eubacteriales</taxon>
        <taxon>Clostridiaceae</taxon>
        <taxon>Clostridium</taxon>
    </lineage>
</organism>
<evidence type="ECO:0000256" key="1">
    <source>
        <dbReference type="SAM" id="Coils"/>
    </source>
</evidence>
<dbReference type="EMBL" id="JAHLQF010000001">
    <property type="protein sequence ID" value="MBU5483769.1"/>
    <property type="molecule type" value="Genomic_DNA"/>
</dbReference>
<sequence length="232" mass="26581">MKKKIIWSLFVAIFLGFTMLGCSKSKPTNAESDALEEKIEILTERNANLQETVNDLDKKYRALEGKVKDQVSIIEMFKENKQNNKYELLPAYTANIDTYKEEVGFYMVIPKDKTLIQKLNMIAGELSKYYFSDLPIEVVRIDEVKGKKIAVVNIKESKDNQGIKDASLLKSPAWVTEFLQGSAGGIITEDRLIESFLQKEYKGEWIDGVKFLYNNEPINFQHTPTLADTSYR</sequence>
<gene>
    <name evidence="2" type="ORF">KQI86_05455</name>
</gene>
<keyword evidence="1" id="KW-0175">Coiled coil</keyword>
<dbReference type="RefSeq" id="WP_216438122.1">
    <property type="nucleotide sequence ID" value="NZ_JAHLQF010000001.1"/>
</dbReference>
<evidence type="ECO:0000313" key="2">
    <source>
        <dbReference type="EMBL" id="MBU5483769.1"/>
    </source>
</evidence>
<feature type="coiled-coil region" evidence="1">
    <location>
        <begin position="32"/>
        <end position="66"/>
    </location>
</feature>
<evidence type="ECO:0000313" key="3">
    <source>
        <dbReference type="Proteomes" id="UP000726170"/>
    </source>
</evidence>
<evidence type="ECO:0008006" key="4">
    <source>
        <dbReference type="Google" id="ProtNLM"/>
    </source>
</evidence>
<protein>
    <recommendedName>
        <fullName evidence="4">Lipoprotein</fullName>
    </recommendedName>
</protein>
<keyword evidence="3" id="KW-1185">Reference proteome</keyword>
<comment type="caution">
    <text evidence="2">The sequence shown here is derived from an EMBL/GenBank/DDBJ whole genome shotgun (WGS) entry which is preliminary data.</text>
</comment>
<reference evidence="2 3" key="1">
    <citation type="submission" date="2021-06" db="EMBL/GenBank/DDBJ databases">
        <authorList>
            <person name="Sun Q."/>
            <person name="Li D."/>
        </authorList>
    </citation>
    <scope>NUCLEOTIDE SEQUENCE [LARGE SCALE GENOMIC DNA]</scope>
    <source>
        <strain evidence="2 3">MSJ-11</strain>
    </source>
</reference>
<name>A0ABS6EEX3_9CLOT</name>
<dbReference type="Proteomes" id="UP000726170">
    <property type="component" value="Unassembled WGS sequence"/>
</dbReference>
<dbReference type="PROSITE" id="PS51257">
    <property type="entry name" value="PROKAR_LIPOPROTEIN"/>
    <property type="match status" value="1"/>
</dbReference>